<evidence type="ECO:0000259" key="1">
    <source>
        <dbReference type="Pfam" id="PF00534"/>
    </source>
</evidence>
<dbReference type="Proteomes" id="UP000007488">
    <property type="component" value="Chromosome"/>
</dbReference>
<dbReference type="STRING" id="645991.Sgly_3004"/>
<dbReference type="GO" id="GO:0016757">
    <property type="term" value="F:glycosyltransferase activity"/>
    <property type="evidence" value="ECO:0007669"/>
    <property type="project" value="InterPro"/>
</dbReference>
<dbReference type="InterPro" id="IPR050194">
    <property type="entry name" value="Glycosyltransferase_grp1"/>
</dbReference>
<dbReference type="SUPFAM" id="SSF53756">
    <property type="entry name" value="UDP-Glycosyltransferase/glycogen phosphorylase"/>
    <property type="match status" value="1"/>
</dbReference>
<reference evidence="3 4" key="1">
    <citation type="journal article" date="2011" name="Stand. Genomic Sci.">
        <title>Complete genome sequence of Syntrophobotulus glycolicus type strain (FlGlyR).</title>
        <authorList>
            <person name="Han C."/>
            <person name="Mwirichia R."/>
            <person name="Chertkov O."/>
            <person name="Held B."/>
            <person name="Lapidus A."/>
            <person name="Nolan M."/>
            <person name="Lucas S."/>
            <person name="Hammon N."/>
            <person name="Deshpande S."/>
            <person name="Cheng J.F."/>
            <person name="Tapia R."/>
            <person name="Goodwin L."/>
            <person name="Pitluck S."/>
            <person name="Huntemann M."/>
            <person name="Liolios K."/>
            <person name="Ivanova N."/>
            <person name="Pagani I."/>
            <person name="Mavromatis K."/>
            <person name="Ovchinikova G."/>
            <person name="Pati A."/>
            <person name="Chen A."/>
            <person name="Palaniappan K."/>
            <person name="Land M."/>
            <person name="Hauser L."/>
            <person name="Brambilla E.M."/>
            <person name="Rohde M."/>
            <person name="Spring S."/>
            <person name="Sikorski J."/>
            <person name="Goker M."/>
            <person name="Woyke T."/>
            <person name="Bristow J."/>
            <person name="Eisen J.A."/>
            <person name="Markowitz V."/>
            <person name="Hugenholtz P."/>
            <person name="Kyrpides N.C."/>
            <person name="Klenk H.P."/>
            <person name="Detter J.C."/>
        </authorList>
    </citation>
    <scope>NUCLEOTIDE SEQUENCE [LARGE SCALE GENOMIC DNA]</scope>
    <source>
        <strain evidence="4">DSM 8271 / FlGlyR</strain>
    </source>
</reference>
<dbReference type="OrthoDB" id="9795068at2"/>
<feature type="domain" description="Glycosyl transferase family 1" evidence="1">
    <location>
        <begin position="220"/>
        <end position="380"/>
    </location>
</feature>
<dbReference type="Pfam" id="PF13439">
    <property type="entry name" value="Glyco_transf_4"/>
    <property type="match status" value="1"/>
</dbReference>
<evidence type="ECO:0000313" key="4">
    <source>
        <dbReference type="Proteomes" id="UP000007488"/>
    </source>
</evidence>
<reference evidence="4" key="2">
    <citation type="submission" date="2011-02" db="EMBL/GenBank/DDBJ databases">
        <title>The complete genome of Syntrophobotulus glycolicus DSM 8271.</title>
        <authorList>
            <person name="Lucas S."/>
            <person name="Copeland A."/>
            <person name="Lapidus A."/>
            <person name="Bruce D."/>
            <person name="Goodwin L."/>
            <person name="Pitluck S."/>
            <person name="Kyrpides N."/>
            <person name="Mavromatis K."/>
            <person name="Pagani I."/>
            <person name="Ivanova N."/>
            <person name="Mikhailova N."/>
            <person name="Chertkov O."/>
            <person name="Held B."/>
            <person name="Detter J.C."/>
            <person name="Tapia R."/>
            <person name="Han C."/>
            <person name="Land M."/>
            <person name="Hauser L."/>
            <person name="Markowitz V."/>
            <person name="Cheng J.-F."/>
            <person name="Hugenholtz P."/>
            <person name="Woyke T."/>
            <person name="Wu D."/>
            <person name="Spring S."/>
            <person name="Schroeder M."/>
            <person name="Brambilla E."/>
            <person name="Klenk H.-P."/>
            <person name="Eisen J.A."/>
        </authorList>
    </citation>
    <scope>NUCLEOTIDE SEQUENCE [LARGE SCALE GENOMIC DNA]</scope>
    <source>
        <strain evidence="4">DSM 8271 / FlGlyR</strain>
    </source>
</reference>
<dbReference type="EMBL" id="CP002547">
    <property type="protein sequence ID" value="ADY57273.1"/>
    <property type="molecule type" value="Genomic_DNA"/>
</dbReference>
<name>F0SZV2_SYNGF</name>
<dbReference type="eggNOG" id="COG0438">
    <property type="taxonomic scope" value="Bacteria"/>
</dbReference>
<evidence type="ECO:0000259" key="2">
    <source>
        <dbReference type="Pfam" id="PF13439"/>
    </source>
</evidence>
<keyword evidence="3" id="KW-0808">Transferase</keyword>
<dbReference type="KEGG" id="sgy:Sgly_3004"/>
<dbReference type="HOGENOM" id="CLU_009583_2_4_9"/>
<dbReference type="PANTHER" id="PTHR45947:SF14">
    <property type="entry name" value="SLL1723 PROTEIN"/>
    <property type="match status" value="1"/>
</dbReference>
<organism evidence="3 4">
    <name type="scientific">Syntrophobotulus glycolicus (strain DSM 8271 / FlGlyR)</name>
    <dbReference type="NCBI Taxonomy" id="645991"/>
    <lineage>
        <taxon>Bacteria</taxon>
        <taxon>Bacillati</taxon>
        <taxon>Bacillota</taxon>
        <taxon>Clostridia</taxon>
        <taxon>Eubacteriales</taxon>
        <taxon>Desulfitobacteriaceae</taxon>
        <taxon>Syntrophobotulus</taxon>
    </lineage>
</organism>
<dbReference type="Gene3D" id="3.40.50.2000">
    <property type="entry name" value="Glycogen Phosphorylase B"/>
    <property type="match status" value="2"/>
</dbReference>
<proteinExistence type="predicted"/>
<evidence type="ECO:0000313" key="3">
    <source>
        <dbReference type="EMBL" id="ADY57273.1"/>
    </source>
</evidence>
<sequence length="412" mass="46209">MRVLVISHMYPTIASPLGGIFVQKQAEALAARGTEVTVVHPTPYVPAVFRFFPRWGHYARIPRRETVNGIEVRHPRVLEFPRGYFFDWYPKTYIRGMKRTLAGLIKTKKPDIIHAHVAHPDGAAAVYFGKKYGIPVVVTIHGQDFAHTLYRSPRCERSLKTTLALADRVVLVSDKLRHNYGLDDWADDLTKYRVIYNGVNLEELAEDTRAERDKAEKGGAGEGEKAPVLVTVGFLRKFKGHAYVLEALPVLLPKYPGLLYHIVGDGAERQVLEKQARELGLEKNVLFLGSLSHAEAMKEIARSDLFLMPSWNEAFGVVYLEALAHGKPVIGTKGEGIAPIIEREQVGITVPARNAKALAEALDLLLSHPESSRQMGERGRALVRREFTWEQNALQTCGLYQEILNSDQRDFA</sequence>
<dbReference type="InterPro" id="IPR028098">
    <property type="entry name" value="Glyco_trans_4-like_N"/>
</dbReference>
<dbReference type="PANTHER" id="PTHR45947">
    <property type="entry name" value="SULFOQUINOVOSYL TRANSFERASE SQD2"/>
    <property type="match status" value="1"/>
</dbReference>
<feature type="domain" description="Glycosyltransferase subfamily 4-like N-terminal" evidence="2">
    <location>
        <begin position="21"/>
        <end position="202"/>
    </location>
</feature>
<dbReference type="InterPro" id="IPR001296">
    <property type="entry name" value="Glyco_trans_1"/>
</dbReference>
<accession>F0SZV2</accession>
<protein>
    <submittedName>
        <fullName evidence="3">Glycosyl transferase group 1</fullName>
    </submittedName>
</protein>
<gene>
    <name evidence="3" type="ordered locus">Sgly_3004</name>
</gene>
<dbReference type="AlphaFoldDB" id="F0SZV2"/>
<dbReference type="Pfam" id="PF00534">
    <property type="entry name" value="Glycos_transf_1"/>
    <property type="match status" value="1"/>
</dbReference>
<keyword evidence="4" id="KW-1185">Reference proteome</keyword>